<dbReference type="OrthoDB" id="1681793at2"/>
<dbReference type="PROSITE" id="PS00041">
    <property type="entry name" value="HTH_ARAC_FAMILY_1"/>
    <property type="match status" value="1"/>
</dbReference>
<organism evidence="5 6">
    <name type="scientific">Halalkalibacter wakoensis JCM 9140</name>
    <dbReference type="NCBI Taxonomy" id="1236970"/>
    <lineage>
        <taxon>Bacteria</taxon>
        <taxon>Bacillati</taxon>
        <taxon>Bacillota</taxon>
        <taxon>Bacilli</taxon>
        <taxon>Bacillales</taxon>
        <taxon>Bacillaceae</taxon>
        <taxon>Halalkalibacter</taxon>
    </lineage>
</organism>
<proteinExistence type="predicted"/>
<dbReference type="InterPro" id="IPR018062">
    <property type="entry name" value="HTH_AraC-typ_CS"/>
</dbReference>
<dbReference type="SMART" id="SM00342">
    <property type="entry name" value="HTH_ARAC"/>
    <property type="match status" value="1"/>
</dbReference>
<dbReference type="InterPro" id="IPR014710">
    <property type="entry name" value="RmlC-like_jellyroll"/>
</dbReference>
<dbReference type="InterPro" id="IPR011051">
    <property type="entry name" value="RmlC_Cupin_sf"/>
</dbReference>
<comment type="caution">
    <text evidence="5">The sequence shown here is derived from an EMBL/GenBank/DDBJ whole genome shotgun (WGS) entry which is preliminary data.</text>
</comment>
<keyword evidence="3" id="KW-0804">Transcription</keyword>
<evidence type="ECO:0000313" key="5">
    <source>
        <dbReference type="EMBL" id="GAE28390.1"/>
    </source>
</evidence>
<sequence>MELSHVICEKRTYSKQYDTHDHAYGQLLFPLQGGMEIKLTERNIHLEEKYGFFLPPGCLHTFRATSRNEFLIVDLPKYVLTPEQQDEMYFELTEQWTAIRFLLLEELQNTGASSTDLTYLGRYISKKLQKKVARSIQYIHEHFPSKLTIEQLSQMENYHPAYYSIWFKKQTGMSPATYIQHVRLDEAKRLLTETSSSITTISNEVGFDYPSSFTRAFIRYEGISPQMYRKTFQKDK</sequence>
<keyword evidence="6" id="KW-1185">Reference proteome</keyword>
<dbReference type="SUPFAM" id="SSF46689">
    <property type="entry name" value="Homeodomain-like"/>
    <property type="match status" value="2"/>
</dbReference>
<reference evidence="5" key="1">
    <citation type="journal article" date="2014" name="Genome Announc.">
        <title>Draft Genome Sequences of Three Alkaliphilic Bacillus Strains, Bacillus wakoensis JCM 9140T, Bacillus akibai JCM 9157T, and Bacillus hemicellulosilyticus JCM 9152T.</title>
        <authorList>
            <person name="Yuki M."/>
            <person name="Oshima K."/>
            <person name="Suda W."/>
            <person name="Oshida Y."/>
            <person name="Kitamura K."/>
            <person name="Iida T."/>
            <person name="Hattori M."/>
            <person name="Ohkuma M."/>
        </authorList>
    </citation>
    <scope>NUCLEOTIDE SEQUENCE [LARGE SCALE GENOMIC DNA]</scope>
    <source>
        <strain evidence="5">JCM 9140</strain>
    </source>
</reference>
<dbReference type="AlphaFoldDB" id="W4Q8S8"/>
<dbReference type="PANTHER" id="PTHR43280:SF26">
    <property type="entry name" value="ARAC-FAMILY TRANSCRIPTIONAL REGULATOR"/>
    <property type="match status" value="1"/>
</dbReference>
<feature type="domain" description="HTH araC/xylS-type" evidence="4">
    <location>
        <begin position="133"/>
        <end position="231"/>
    </location>
</feature>
<dbReference type="RefSeq" id="WP_034751090.1">
    <property type="nucleotide sequence ID" value="NZ_BAUT01000102.1"/>
</dbReference>
<dbReference type="Gene3D" id="1.10.10.60">
    <property type="entry name" value="Homeodomain-like"/>
    <property type="match status" value="2"/>
</dbReference>
<dbReference type="EMBL" id="BAUT01000102">
    <property type="protein sequence ID" value="GAE28390.1"/>
    <property type="molecule type" value="Genomic_DNA"/>
</dbReference>
<keyword evidence="2" id="KW-0238">DNA-binding</keyword>
<dbReference type="Gene3D" id="2.60.120.10">
    <property type="entry name" value="Jelly Rolls"/>
    <property type="match status" value="1"/>
</dbReference>
<protein>
    <submittedName>
        <fullName evidence="5">Transcriptional regulator</fullName>
    </submittedName>
</protein>
<evidence type="ECO:0000256" key="2">
    <source>
        <dbReference type="ARBA" id="ARBA00023125"/>
    </source>
</evidence>
<dbReference type="InterPro" id="IPR018060">
    <property type="entry name" value="HTH_AraC"/>
</dbReference>
<keyword evidence="1" id="KW-0805">Transcription regulation</keyword>
<evidence type="ECO:0000256" key="3">
    <source>
        <dbReference type="ARBA" id="ARBA00023163"/>
    </source>
</evidence>
<dbReference type="PANTHER" id="PTHR43280">
    <property type="entry name" value="ARAC-FAMILY TRANSCRIPTIONAL REGULATOR"/>
    <property type="match status" value="1"/>
</dbReference>
<accession>W4Q8S8</accession>
<dbReference type="STRING" id="1236970.JCM9140_4613"/>
<dbReference type="GO" id="GO:0043565">
    <property type="term" value="F:sequence-specific DNA binding"/>
    <property type="evidence" value="ECO:0007669"/>
    <property type="project" value="InterPro"/>
</dbReference>
<gene>
    <name evidence="5" type="ORF">JCM9140_4613</name>
</gene>
<dbReference type="InterPro" id="IPR009057">
    <property type="entry name" value="Homeodomain-like_sf"/>
</dbReference>
<evidence type="ECO:0000256" key="1">
    <source>
        <dbReference type="ARBA" id="ARBA00023015"/>
    </source>
</evidence>
<evidence type="ECO:0000313" key="6">
    <source>
        <dbReference type="Proteomes" id="UP000018890"/>
    </source>
</evidence>
<evidence type="ECO:0000259" key="4">
    <source>
        <dbReference type="PROSITE" id="PS01124"/>
    </source>
</evidence>
<dbReference type="GO" id="GO:0003700">
    <property type="term" value="F:DNA-binding transcription factor activity"/>
    <property type="evidence" value="ECO:0007669"/>
    <property type="project" value="InterPro"/>
</dbReference>
<dbReference type="Pfam" id="PF12833">
    <property type="entry name" value="HTH_18"/>
    <property type="match status" value="1"/>
</dbReference>
<name>W4Q8S8_9BACI</name>
<dbReference type="PROSITE" id="PS01124">
    <property type="entry name" value="HTH_ARAC_FAMILY_2"/>
    <property type="match status" value="1"/>
</dbReference>
<dbReference type="Proteomes" id="UP000018890">
    <property type="component" value="Unassembled WGS sequence"/>
</dbReference>
<dbReference type="SUPFAM" id="SSF51182">
    <property type="entry name" value="RmlC-like cupins"/>
    <property type="match status" value="1"/>
</dbReference>